<dbReference type="Proteomes" id="UP000078316">
    <property type="component" value="Unassembled WGS sequence"/>
</dbReference>
<dbReference type="EMBL" id="LWHQ01000011">
    <property type="protein sequence ID" value="OAS26324.1"/>
    <property type="molecule type" value="Genomic_DNA"/>
</dbReference>
<dbReference type="STRING" id="427683.A5481_06310"/>
<feature type="compositionally biased region" description="Basic residues" evidence="1">
    <location>
        <begin position="91"/>
        <end position="106"/>
    </location>
</feature>
<comment type="caution">
    <text evidence="2">The sequence shown here is derived from an EMBL/GenBank/DDBJ whole genome shotgun (WGS) entry which is preliminary data.</text>
</comment>
<reference evidence="2 3" key="1">
    <citation type="submission" date="2016-04" db="EMBL/GenBank/DDBJ databases">
        <authorList>
            <person name="Evans L.H."/>
            <person name="Alamgir A."/>
            <person name="Owens N."/>
            <person name="Weber N.D."/>
            <person name="Virtaneva K."/>
            <person name="Barbian K."/>
            <person name="Babar A."/>
            <person name="Rosenke K."/>
        </authorList>
    </citation>
    <scope>NUCLEOTIDE SEQUENCE [LARGE SCALE GENOMIC DNA]</scope>
    <source>
        <strain evidence="2 3">PMB02</strain>
    </source>
</reference>
<protein>
    <submittedName>
        <fullName evidence="2">Uncharacterized protein</fullName>
    </submittedName>
</protein>
<evidence type="ECO:0000313" key="2">
    <source>
        <dbReference type="EMBL" id="OAS26324.1"/>
    </source>
</evidence>
<evidence type="ECO:0000313" key="3">
    <source>
        <dbReference type="Proteomes" id="UP000078316"/>
    </source>
</evidence>
<accession>A0A179SIG2</accession>
<name>A0A179SIG2_9HYPH</name>
<gene>
    <name evidence="2" type="ORF">A5481_06310</name>
</gene>
<evidence type="ECO:0000256" key="1">
    <source>
        <dbReference type="SAM" id="MobiDB-lite"/>
    </source>
</evidence>
<sequence>MIFPGRYWIRWKKTGEVVGLAVDPVPDRPGFRILINKGIRFDLTTQEQVEDWCEKTFAWACENPVSQEEYLAWWRTGTWPPEVSEREADKNRRKRERIAAQRRPRK</sequence>
<dbReference type="AlphaFoldDB" id="A0A179SIG2"/>
<feature type="region of interest" description="Disordered" evidence="1">
    <location>
        <begin position="83"/>
        <end position="106"/>
    </location>
</feature>
<proteinExistence type="predicted"/>
<organism evidence="2 3">
    <name type="scientific">Methylobacterium platani</name>
    <dbReference type="NCBI Taxonomy" id="427683"/>
    <lineage>
        <taxon>Bacteria</taxon>
        <taxon>Pseudomonadati</taxon>
        <taxon>Pseudomonadota</taxon>
        <taxon>Alphaproteobacteria</taxon>
        <taxon>Hyphomicrobiales</taxon>
        <taxon>Methylobacteriaceae</taxon>
        <taxon>Methylobacterium</taxon>
    </lineage>
</organism>